<dbReference type="GO" id="GO:0005816">
    <property type="term" value="C:spindle pole body"/>
    <property type="evidence" value="ECO:0007669"/>
    <property type="project" value="UniProtKB-ARBA"/>
</dbReference>
<dbReference type="InterPro" id="IPR041470">
    <property type="entry name" value="GCP_N"/>
</dbReference>
<dbReference type="GO" id="GO:0005874">
    <property type="term" value="C:microtubule"/>
    <property type="evidence" value="ECO:0007669"/>
    <property type="project" value="UniProtKB-KW"/>
</dbReference>
<dbReference type="Proteomes" id="UP000076738">
    <property type="component" value="Unassembled WGS sequence"/>
</dbReference>
<name>A0A167NWZ6_CALVF</name>
<evidence type="ECO:0000256" key="5">
    <source>
        <dbReference type="RuleBase" id="RU363050"/>
    </source>
</evidence>
<evidence type="ECO:0000256" key="1">
    <source>
        <dbReference type="ARBA" id="ARBA00010337"/>
    </source>
</evidence>
<keyword evidence="10" id="KW-1185">Reference proteome</keyword>
<dbReference type="GO" id="GO:0051321">
    <property type="term" value="P:meiotic cell cycle"/>
    <property type="evidence" value="ECO:0007669"/>
    <property type="project" value="TreeGrafter"/>
</dbReference>
<dbReference type="InterPro" id="IPR042241">
    <property type="entry name" value="GCP_C_sf"/>
</dbReference>
<dbReference type="GO" id="GO:0051225">
    <property type="term" value="P:spindle assembly"/>
    <property type="evidence" value="ECO:0007669"/>
    <property type="project" value="TreeGrafter"/>
</dbReference>
<dbReference type="GO" id="GO:0000278">
    <property type="term" value="P:mitotic cell cycle"/>
    <property type="evidence" value="ECO:0007669"/>
    <property type="project" value="TreeGrafter"/>
</dbReference>
<dbReference type="EMBL" id="KV417277">
    <property type="protein sequence ID" value="KZO98172.1"/>
    <property type="molecule type" value="Genomic_DNA"/>
</dbReference>
<dbReference type="STRING" id="1330018.A0A167NWZ6"/>
<feature type="compositionally biased region" description="Acidic residues" evidence="6">
    <location>
        <begin position="936"/>
        <end position="949"/>
    </location>
</feature>
<reference evidence="9 10" key="1">
    <citation type="journal article" date="2016" name="Mol. Biol. Evol.">
        <title>Comparative Genomics of Early-Diverging Mushroom-Forming Fungi Provides Insights into the Origins of Lignocellulose Decay Capabilities.</title>
        <authorList>
            <person name="Nagy L.G."/>
            <person name="Riley R."/>
            <person name="Tritt A."/>
            <person name="Adam C."/>
            <person name="Daum C."/>
            <person name="Floudas D."/>
            <person name="Sun H."/>
            <person name="Yadav J.S."/>
            <person name="Pangilinan J."/>
            <person name="Larsson K.H."/>
            <person name="Matsuura K."/>
            <person name="Barry K."/>
            <person name="Labutti K."/>
            <person name="Kuo R."/>
            <person name="Ohm R.A."/>
            <person name="Bhattacharya S.S."/>
            <person name="Shirouzu T."/>
            <person name="Yoshinaga Y."/>
            <person name="Martin F.M."/>
            <person name="Grigoriev I.V."/>
            <person name="Hibbett D.S."/>
        </authorList>
    </citation>
    <scope>NUCLEOTIDE SEQUENCE [LARGE SCALE GENOMIC DNA]</scope>
    <source>
        <strain evidence="9 10">TUFC12733</strain>
    </source>
</reference>
<dbReference type="GO" id="GO:0031122">
    <property type="term" value="P:cytoplasmic microtubule organization"/>
    <property type="evidence" value="ECO:0007669"/>
    <property type="project" value="TreeGrafter"/>
</dbReference>
<dbReference type="OrthoDB" id="66546at2759"/>
<feature type="compositionally biased region" description="Low complexity" evidence="6">
    <location>
        <begin position="171"/>
        <end position="181"/>
    </location>
</feature>
<keyword evidence="3 5" id="KW-0493">Microtubule</keyword>
<feature type="domain" description="Gamma tubulin complex component protein N-terminal" evidence="8">
    <location>
        <begin position="291"/>
        <end position="612"/>
    </location>
</feature>
<dbReference type="GO" id="GO:0000922">
    <property type="term" value="C:spindle pole"/>
    <property type="evidence" value="ECO:0007669"/>
    <property type="project" value="InterPro"/>
</dbReference>
<accession>A0A167NWZ6</accession>
<evidence type="ECO:0000259" key="8">
    <source>
        <dbReference type="Pfam" id="PF17681"/>
    </source>
</evidence>
<gene>
    <name evidence="9" type="ORF">CALVIDRAFT_597152</name>
</gene>
<protein>
    <recommendedName>
        <fullName evidence="5">Spindle pole body component</fullName>
    </recommendedName>
</protein>
<feature type="region of interest" description="Disordered" evidence="6">
    <location>
        <begin position="149"/>
        <end position="211"/>
    </location>
</feature>
<dbReference type="AlphaFoldDB" id="A0A167NWZ6"/>
<dbReference type="PANTHER" id="PTHR19302">
    <property type="entry name" value="GAMMA TUBULIN COMPLEX PROTEIN"/>
    <property type="match status" value="1"/>
</dbReference>
<keyword evidence="2 5" id="KW-0963">Cytoplasm</keyword>
<dbReference type="Gene3D" id="1.20.120.1900">
    <property type="entry name" value="Gamma-tubulin complex, C-terminal domain"/>
    <property type="match status" value="1"/>
</dbReference>
<dbReference type="InterPro" id="IPR040457">
    <property type="entry name" value="GCP_C"/>
</dbReference>
<comment type="similarity">
    <text evidence="1 5">Belongs to the TUBGCP family.</text>
</comment>
<dbReference type="GO" id="GO:0043015">
    <property type="term" value="F:gamma-tubulin binding"/>
    <property type="evidence" value="ECO:0007669"/>
    <property type="project" value="InterPro"/>
</dbReference>
<dbReference type="InterPro" id="IPR007259">
    <property type="entry name" value="GCP"/>
</dbReference>
<dbReference type="Pfam" id="PF04130">
    <property type="entry name" value="GCP_C_terminal"/>
    <property type="match status" value="1"/>
</dbReference>
<proteinExistence type="inferred from homology"/>
<dbReference type="GO" id="GO:0007020">
    <property type="term" value="P:microtubule nucleation"/>
    <property type="evidence" value="ECO:0007669"/>
    <property type="project" value="InterPro"/>
</dbReference>
<organism evidence="9 10">
    <name type="scientific">Calocera viscosa (strain TUFC12733)</name>
    <dbReference type="NCBI Taxonomy" id="1330018"/>
    <lineage>
        <taxon>Eukaryota</taxon>
        <taxon>Fungi</taxon>
        <taxon>Dikarya</taxon>
        <taxon>Basidiomycota</taxon>
        <taxon>Agaricomycotina</taxon>
        <taxon>Dacrymycetes</taxon>
        <taxon>Dacrymycetales</taxon>
        <taxon>Dacrymycetaceae</taxon>
        <taxon>Calocera</taxon>
    </lineage>
</organism>
<feature type="domain" description="Gamma tubulin complex component C-terminal" evidence="7">
    <location>
        <begin position="654"/>
        <end position="893"/>
    </location>
</feature>
<evidence type="ECO:0000259" key="7">
    <source>
        <dbReference type="Pfam" id="PF04130"/>
    </source>
</evidence>
<evidence type="ECO:0000313" key="10">
    <source>
        <dbReference type="Proteomes" id="UP000076738"/>
    </source>
</evidence>
<dbReference type="CDD" id="cd22572">
    <property type="entry name" value="GCP5_NTD"/>
    <property type="match status" value="1"/>
</dbReference>
<evidence type="ECO:0000256" key="4">
    <source>
        <dbReference type="ARBA" id="ARBA00023212"/>
    </source>
</evidence>
<dbReference type="PANTHER" id="PTHR19302:SF33">
    <property type="entry name" value="GAMMA-TUBULIN COMPLEX COMPONENT 5"/>
    <property type="match status" value="1"/>
</dbReference>
<dbReference type="GO" id="GO:0051011">
    <property type="term" value="F:microtubule minus-end binding"/>
    <property type="evidence" value="ECO:0007669"/>
    <property type="project" value="TreeGrafter"/>
</dbReference>
<evidence type="ECO:0000256" key="6">
    <source>
        <dbReference type="SAM" id="MobiDB-lite"/>
    </source>
</evidence>
<sequence>MREQLGETLVSQLTHMTKESDPNQFAHLCASMRRTLRNAKTGTASDMFEMDSKFKGLIQKARIRSQDNLADALDHTYAALQADVGERQPMEPGIKMATLPDHLQFLICLSLPAAPATHTYASLVLDKAKDPFRVPSALTWETIMAEEPFEGQHWEDAQSNPQSRKAKRRTSSWSSSNSLSDLSDDDHLQSVSSSPPTTHAPSEKRVDDTEDFVSSSELAAVRSQMELDEMLGRQYWKAHWRIDVDLDAPFDLSNAETLAPTFMRSSAGDDARSLLFGGPGRGKFINEVDAMREVLLALQGLDNNLLVLHPGAERGPPTVDIRPSAPQLVHLTTGTYFSLLAAFASAAAVPERLHYFLTTIARRRTNSQQKAISLTAEAFAETVELHIRDFHSWCSLQEQTLCMAQGGTGPSIAVSLLNLSHELEDRISILKLLLDVVEKVQQSTAPARDDFDIMNQGDFGIAPLAISINLLDFLFAAYKSQYSMANEDDARKLLQIFLAAAQPMWRATTDWLREGKAGELMYDEDALVSVNTGDFFIRHDAEVPMSDPSFWTLAYDFHTLEGQGNRPSIPAFLHSMTTEILAAGKARALLNALGLGLDDFQPAKRLSDVVALSQAELWEPRDLEATVTDHLLPQCALSQQQLNRLVVDTCQMWHHLAAIEDVYLFRRGDMMDAFADIIFDRLETRHTWFDFHALNAAFRDILAARSERLIDASLLRFWYTKPRDDAAARMTRCLSGLSVTYEVPIPLLYLLTPDTLLRYSAIFVLLTQLRRAKRLIDGIIVRRRLRSQLELGEDTATDDIKIFFALRSKLSWFLNALTYFIYTTIHAQLHTFHGSLKAARTLDDMVKVHESHLERLSTKCLLSETTNSLHKAVVNILDIALQFGDCYAALSGGTLVGSVRRPVSTSEGRRRRPKRPKRHLRKQNLVGFSEAMPAISDEDTSDSDDDDAPDTSVLEPSMSMAVSISFADENLTTRLDRMSNEMDRLVRYLRRGAEKIAGEGGPDTTTFEVLAFTLEDWDL</sequence>
<dbReference type="InterPro" id="IPR059169">
    <property type="entry name" value="GCP5_N_ext"/>
</dbReference>
<comment type="subcellular location">
    <subcellularLocation>
        <location evidence="5">Cytoplasm</location>
        <location evidence="5">Cytoskeleton</location>
        <location evidence="5">Microtubule organizing center</location>
    </subcellularLocation>
</comment>
<dbReference type="GO" id="GO:0000930">
    <property type="term" value="C:gamma-tubulin complex"/>
    <property type="evidence" value="ECO:0007669"/>
    <property type="project" value="TreeGrafter"/>
</dbReference>
<evidence type="ECO:0000256" key="3">
    <source>
        <dbReference type="ARBA" id="ARBA00022701"/>
    </source>
</evidence>
<keyword evidence="4 5" id="KW-0206">Cytoskeleton</keyword>
<dbReference type="Pfam" id="PF17681">
    <property type="entry name" value="GCP_N_terminal"/>
    <property type="match status" value="1"/>
</dbReference>
<evidence type="ECO:0000256" key="2">
    <source>
        <dbReference type="ARBA" id="ARBA00022490"/>
    </source>
</evidence>
<feature type="compositionally biased region" description="Basic residues" evidence="6">
    <location>
        <begin position="909"/>
        <end position="922"/>
    </location>
</feature>
<feature type="region of interest" description="Disordered" evidence="6">
    <location>
        <begin position="900"/>
        <end position="953"/>
    </location>
</feature>
<evidence type="ECO:0000313" key="9">
    <source>
        <dbReference type="EMBL" id="KZO98172.1"/>
    </source>
</evidence>